<protein>
    <recommendedName>
        <fullName evidence="1">NAD-dependent epimerase/dehydratase domain-containing protein</fullName>
    </recommendedName>
</protein>
<evidence type="ECO:0000313" key="2">
    <source>
        <dbReference type="EMBL" id="GBG38481.1"/>
    </source>
</evidence>
<evidence type="ECO:0000259" key="1">
    <source>
        <dbReference type="Pfam" id="PF01370"/>
    </source>
</evidence>
<organism evidence="3 5">
    <name type="scientific">Mycobacterium montefiorense</name>
    <dbReference type="NCBI Taxonomy" id="154654"/>
    <lineage>
        <taxon>Bacteria</taxon>
        <taxon>Bacillati</taxon>
        <taxon>Actinomycetota</taxon>
        <taxon>Actinomycetes</taxon>
        <taxon>Mycobacteriales</taxon>
        <taxon>Mycobacteriaceae</taxon>
        <taxon>Mycobacterium</taxon>
        <taxon>Mycobacterium simiae complex</taxon>
    </lineage>
</organism>
<dbReference type="Pfam" id="PF01370">
    <property type="entry name" value="Epimerase"/>
    <property type="match status" value="1"/>
</dbReference>
<dbReference type="RefSeq" id="WP_420891491.1">
    <property type="nucleotide sequence ID" value="NZ_BQYC01000086.1"/>
</dbReference>
<reference evidence="3" key="3">
    <citation type="journal article" date="2022" name="Microbiol. Resour. Announc.">
        <title>Draft Genome Sequences of Eight Mycobacterium montefiorense Strains Isolated from Salamanders in Captivity.</title>
        <authorList>
            <person name="Komine T."/>
            <person name="Ihara H."/>
            <person name="Fukano H."/>
            <person name="Hoshino Y."/>
            <person name="Kurata O."/>
            <person name="Wada S."/>
        </authorList>
    </citation>
    <scope>NUCLEOTIDE SEQUENCE</scope>
    <source>
        <strain evidence="3">NJB18185</strain>
    </source>
</reference>
<comment type="caution">
    <text evidence="3">The sequence shown here is derived from an EMBL/GenBank/DDBJ whole genome shotgun (WGS) entry which is preliminary data.</text>
</comment>
<dbReference type="Gene3D" id="3.40.50.720">
    <property type="entry name" value="NAD(P)-binding Rossmann-like Domain"/>
    <property type="match status" value="1"/>
</dbReference>
<dbReference type="EMBL" id="BFCH01000018">
    <property type="protein sequence ID" value="GBG38481.1"/>
    <property type="molecule type" value="Genomic_DNA"/>
</dbReference>
<name>A0AA37PIT2_9MYCO</name>
<gene>
    <name evidence="2" type="ORF">MmonteBS_28530</name>
    <name evidence="3" type="ORF">NJB18185_05070</name>
</gene>
<evidence type="ECO:0000313" key="4">
    <source>
        <dbReference type="Proteomes" id="UP000245060"/>
    </source>
</evidence>
<dbReference type="InterPro" id="IPR036291">
    <property type="entry name" value="NAD(P)-bd_dom_sf"/>
</dbReference>
<dbReference type="EMBL" id="BQYH01000005">
    <property type="protein sequence ID" value="GKU70730.1"/>
    <property type="molecule type" value="Genomic_DNA"/>
</dbReference>
<sequence>MSSRLLGAVVAGKRVFLIGHTGFEGSWMTALLKRLGCGVYGYALPPNGNRACSDWRRRANYSPGKHLRTSAILLNSWSHCASHNPALVIHMAAQAFVRRSYAEPVEDVGFGMGRRVSSAN</sequence>
<evidence type="ECO:0000313" key="3">
    <source>
        <dbReference type="EMBL" id="GKU70730.1"/>
    </source>
</evidence>
<dbReference type="Proteomes" id="UP000245060">
    <property type="component" value="Unassembled WGS sequence"/>
</dbReference>
<dbReference type="AlphaFoldDB" id="A0AA37PIT2"/>
<proteinExistence type="predicted"/>
<dbReference type="Proteomes" id="UP001139505">
    <property type="component" value="Unassembled WGS sequence"/>
</dbReference>
<feature type="domain" description="NAD-dependent epimerase/dehydratase" evidence="1">
    <location>
        <begin position="15"/>
        <end position="106"/>
    </location>
</feature>
<evidence type="ECO:0000313" key="5">
    <source>
        <dbReference type="Proteomes" id="UP001139505"/>
    </source>
</evidence>
<reference evidence="3" key="4">
    <citation type="submission" date="2022-04" db="EMBL/GenBank/DDBJ databases">
        <authorList>
            <person name="Komine T."/>
            <person name="Fukano H."/>
            <person name="Wada S."/>
        </authorList>
    </citation>
    <scope>NUCLEOTIDE SEQUENCE</scope>
    <source>
        <strain evidence="3">NJB18185</strain>
    </source>
</reference>
<reference evidence="4" key="2">
    <citation type="submission" date="2018-04" db="EMBL/GenBank/DDBJ databases">
        <title>Draft genome sequence of Mycobacterium montefiorense isolated from Japanese black salamander.</title>
        <authorList>
            <person name="Fukano H."/>
            <person name="Yoshida M."/>
            <person name="Shimizu A."/>
            <person name="Iwao H."/>
            <person name="Kurata O."/>
            <person name="Katayama Y."/>
            <person name="Omatsu T."/>
            <person name="Mizutani T."/>
            <person name="Wada S."/>
            <person name="Hoshino Y."/>
        </authorList>
    </citation>
    <scope>NUCLEOTIDE SEQUENCE [LARGE SCALE GENOMIC DNA]</scope>
    <source>
        <strain evidence="4">BS</strain>
    </source>
</reference>
<keyword evidence="4" id="KW-1185">Reference proteome</keyword>
<accession>A0AA37PIT2</accession>
<dbReference type="SUPFAM" id="SSF51735">
    <property type="entry name" value="NAD(P)-binding Rossmann-fold domains"/>
    <property type="match status" value="1"/>
</dbReference>
<dbReference type="InterPro" id="IPR001509">
    <property type="entry name" value="Epimerase_deHydtase"/>
</dbReference>
<reference evidence="2" key="1">
    <citation type="journal article" date="2018" name="Genome Announc.">
        <title>Draft Genome Sequence of Mycobacterium montefiorense Isolated from Japanese Black Salamander (Hynobius nigrescens).</title>
        <authorList>
            <person name="Fukano H."/>
            <person name="Yoshida M."/>
            <person name="Shimizu A."/>
            <person name="Iwao H."/>
            <person name="Katayama Y."/>
            <person name="Omatsu T."/>
            <person name="Mizutani T."/>
            <person name="Kurata O."/>
            <person name="Wada S."/>
            <person name="Hoshino Y."/>
        </authorList>
    </citation>
    <scope>NUCLEOTIDE SEQUENCE</scope>
    <source>
        <strain evidence="2">BS</strain>
    </source>
</reference>